<gene>
    <name evidence="2" type="ORF">A2563_04570</name>
</gene>
<evidence type="ECO:0000313" key="3">
    <source>
        <dbReference type="Proteomes" id="UP000176634"/>
    </source>
</evidence>
<name>A0A1F6P9P8_9BACT</name>
<protein>
    <recommendedName>
        <fullName evidence="4">DUF11 domain-containing protein</fullName>
    </recommendedName>
</protein>
<keyword evidence="1" id="KW-0812">Transmembrane</keyword>
<dbReference type="EMBL" id="MFRA01000005">
    <property type="protein sequence ID" value="OGH92907.1"/>
    <property type="molecule type" value="Genomic_DNA"/>
</dbReference>
<proteinExistence type="predicted"/>
<organism evidence="2 3">
    <name type="scientific">Candidatus Magasanikbacteria bacterium RIFOXYD1_FULL_40_23</name>
    <dbReference type="NCBI Taxonomy" id="1798705"/>
    <lineage>
        <taxon>Bacteria</taxon>
        <taxon>Candidatus Magasanikiibacteriota</taxon>
    </lineage>
</organism>
<evidence type="ECO:0000256" key="1">
    <source>
        <dbReference type="SAM" id="Phobius"/>
    </source>
</evidence>
<accession>A0A1F6P9P8</accession>
<reference evidence="2 3" key="1">
    <citation type="journal article" date="2016" name="Nat. Commun.">
        <title>Thousands of microbial genomes shed light on interconnected biogeochemical processes in an aquifer system.</title>
        <authorList>
            <person name="Anantharaman K."/>
            <person name="Brown C.T."/>
            <person name="Hug L.A."/>
            <person name="Sharon I."/>
            <person name="Castelle C.J."/>
            <person name="Probst A.J."/>
            <person name="Thomas B.C."/>
            <person name="Singh A."/>
            <person name="Wilkins M.J."/>
            <person name="Karaoz U."/>
            <person name="Brodie E.L."/>
            <person name="Williams K.H."/>
            <person name="Hubbard S.S."/>
            <person name="Banfield J.F."/>
        </authorList>
    </citation>
    <scope>NUCLEOTIDE SEQUENCE [LARGE SCALE GENOMIC DNA]</scope>
</reference>
<keyword evidence="1" id="KW-1133">Transmembrane helix</keyword>
<feature type="transmembrane region" description="Helical" evidence="1">
    <location>
        <begin position="47"/>
        <end position="71"/>
    </location>
</feature>
<keyword evidence="1" id="KW-0472">Membrane</keyword>
<sequence length="605" mass="67929">MYYKKELLKQNKGYIIESAELNKIMLSHLKNHYHKNYHGVYAHAKKLFAFDLALLFFAALMIAGNLFLFFWKPSLVGLIDLSISLGNERIKSGDAVGITINFTNTSKIKLKDVSLGLRLPEGFIIDRSKTSAETFSEHSIFTPVKELDAGASGQVEVYGWLWIEPKKEERIIANLSYRPEDKKNREQKLSSIIANIPESVLMGKLDFPTSTFSNSPTQFKYTLQNLSNRNIDNLSILQTLDKNILNDKNNTAFSLQPNETKIIEEQFRTPNNPGKYTLNIYPQILANNHSISLGITSQTFETFSPQITSGAKFLDTASYAEPGQIMPLEVIWENKSDLKLQNLTLHLTSNLQNVIDWKKTAQESHAKVEQNGLFFDSQSRTSLSDGSPKNTDKFIIKIYLLPRFNLPAIENAKLEIYPIMKAGANQVADQEFNQEGAHTSILLATEARFGSAEARYYTDEGDQLGRGFLPPKVGKETKYWIFVKITNTTNAIENNQFSTSLPDGITFTGKQSTTIGPQLKYNSADRSISWQYESLPANSQTGLYFEVAVTPKISQLGQNLQLTNNLRFTTTDGFVNKKIELSSSAINNVLNKNDSGFSLGSKVVQ</sequence>
<comment type="caution">
    <text evidence="2">The sequence shown here is derived from an EMBL/GenBank/DDBJ whole genome shotgun (WGS) entry which is preliminary data.</text>
</comment>
<evidence type="ECO:0000313" key="2">
    <source>
        <dbReference type="EMBL" id="OGH92907.1"/>
    </source>
</evidence>
<dbReference type="Proteomes" id="UP000176634">
    <property type="component" value="Unassembled WGS sequence"/>
</dbReference>
<dbReference type="STRING" id="1798705.A2563_04570"/>
<dbReference type="AlphaFoldDB" id="A0A1F6P9P8"/>
<evidence type="ECO:0008006" key="4">
    <source>
        <dbReference type="Google" id="ProtNLM"/>
    </source>
</evidence>